<gene>
    <name evidence="1" type="ORF">NCTC4191_00308</name>
</gene>
<protein>
    <submittedName>
        <fullName evidence="1">Uncharacterized protein</fullName>
    </submittedName>
</protein>
<reference evidence="1 2" key="1">
    <citation type="submission" date="2018-06" db="EMBL/GenBank/DDBJ databases">
        <authorList>
            <consortium name="Pathogen Informatics"/>
            <person name="Doyle S."/>
        </authorList>
    </citation>
    <scope>NUCLEOTIDE SEQUENCE [LARGE SCALE GENOMIC DNA]</scope>
    <source>
        <strain evidence="1 2">NCTC4191</strain>
    </source>
</reference>
<keyword evidence="2" id="KW-1185">Reference proteome</keyword>
<organism evidence="1 2">
    <name type="scientific">Actinobacillus lignieresii</name>
    <dbReference type="NCBI Taxonomy" id="720"/>
    <lineage>
        <taxon>Bacteria</taxon>
        <taxon>Pseudomonadati</taxon>
        <taxon>Pseudomonadota</taxon>
        <taxon>Gammaproteobacteria</taxon>
        <taxon>Pasteurellales</taxon>
        <taxon>Pasteurellaceae</taxon>
        <taxon>Actinobacillus</taxon>
    </lineage>
</organism>
<dbReference type="RefSeq" id="WP_115589682.1">
    <property type="nucleotide sequence ID" value="NZ_UFRN01000002.1"/>
</dbReference>
<sequence length="159" mass="19075">MKIKVCHIVLLTLWSFIGYKWYQHEQWQQLMVSGYCEKDGTYFDDRHTKQELIDRAINYVLEHQPEGMIGEKGESWDIKRYTSMEEFKKLNPNCCEVQPLVVDFPPEYYDFTLEGKAYRYVIVNYTRYYAANAKREPDYWTKYIAFDNCGGLKDLNDLD</sequence>
<name>A0A380TSQ8_ACTLI</name>
<dbReference type="AlphaFoldDB" id="A0A380TSQ8"/>
<accession>A0A380TSQ8</accession>
<dbReference type="Proteomes" id="UP000254253">
    <property type="component" value="Unassembled WGS sequence"/>
</dbReference>
<proteinExistence type="predicted"/>
<dbReference type="EMBL" id="UFRN01000002">
    <property type="protein sequence ID" value="SUT90528.1"/>
    <property type="molecule type" value="Genomic_DNA"/>
</dbReference>
<evidence type="ECO:0000313" key="2">
    <source>
        <dbReference type="Proteomes" id="UP000254253"/>
    </source>
</evidence>
<evidence type="ECO:0000313" key="1">
    <source>
        <dbReference type="EMBL" id="SUT90528.1"/>
    </source>
</evidence>